<dbReference type="InterPro" id="IPR006976">
    <property type="entry name" value="VanZ-like"/>
</dbReference>
<dbReference type="PANTHER" id="PTHR28008">
    <property type="entry name" value="DOMAIN PROTEIN, PUTATIVE (AFU_ORTHOLOGUE AFUA_3G10980)-RELATED"/>
    <property type="match status" value="1"/>
</dbReference>
<organism evidence="3 4">
    <name type="scientific">Massilia varians</name>
    <dbReference type="NCBI Taxonomy" id="457921"/>
    <lineage>
        <taxon>Bacteria</taxon>
        <taxon>Pseudomonadati</taxon>
        <taxon>Pseudomonadota</taxon>
        <taxon>Betaproteobacteria</taxon>
        <taxon>Burkholderiales</taxon>
        <taxon>Oxalobacteraceae</taxon>
        <taxon>Telluria group</taxon>
        <taxon>Massilia</taxon>
    </lineage>
</organism>
<keyword evidence="4" id="KW-1185">Reference proteome</keyword>
<keyword evidence="1" id="KW-0472">Membrane</keyword>
<feature type="transmembrane region" description="Helical" evidence="1">
    <location>
        <begin position="6"/>
        <end position="22"/>
    </location>
</feature>
<feature type="transmembrane region" description="Helical" evidence="1">
    <location>
        <begin position="57"/>
        <end position="76"/>
    </location>
</feature>
<sequence length="108" mass="11664">MPSEVLLFVCAATVLVVACLVPNRWLPPLPNDKLLHFGAFAVLTVLALRIAQGRLEAGWWLLGLLVGGWLIECLQSLVPDRRFCWRDLAANAAGIAAVALPAFAIGNF</sequence>
<gene>
    <name evidence="3" type="ORF">MasN3_43830</name>
</gene>
<evidence type="ECO:0000313" key="4">
    <source>
        <dbReference type="Proteomes" id="UP001163336"/>
    </source>
</evidence>
<dbReference type="Pfam" id="PF04892">
    <property type="entry name" value="VanZ"/>
    <property type="match status" value="1"/>
</dbReference>
<keyword evidence="1" id="KW-0812">Transmembrane</keyword>
<keyword evidence="1" id="KW-1133">Transmembrane helix</keyword>
<evidence type="ECO:0000259" key="2">
    <source>
        <dbReference type="Pfam" id="PF04892"/>
    </source>
</evidence>
<dbReference type="PANTHER" id="PTHR28008:SF1">
    <property type="entry name" value="DOMAIN PROTEIN, PUTATIVE (AFU_ORTHOLOGUE AFUA_3G10980)-RELATED"/>
    <property type="match status" value="1"/>
</dbReference>
<evidence type="ECO:0000313" key="3">
    <source>
        <dbReference type="EMBL" id="BDT60889.1"/>
    </source>
</evidence>
<feature type="domain" description="VanZ-like" evidence="2">
    <location>
        <begin position="32"/>
        <end position="99"/>
    </location>
</feature>
<name>A0ABN6TLM9_9BURK</name>
<evidence type="ECO:0000256" key="1">
    <source>
        <dbReference type="SAM" id="Phobius"/>
    </source>
</evidence>
<dbReference type="Proteomes" id="UP001163336">
    <property type="component" value="Chromosome"/>
</dbReference>
<protein>
    <recommendedName>
        <fullName evidence="2">VanZ-like domain-containing protein</fullName>
    </recommendedName>
</protein>
<accession>A0ABN6TLM9</accession>
<proteinExistence type="predicted"/>
<dbReference type="EMBL" id="AP026966">
    <property type="protein sequence ID" value="BDT60889.1"/>
    <property type="molecule type" value="Genomic_DNA"/>
</dbReference>
<feature type="transmembrane region" description="Helical" evidence="1">
    <location>
        <begin position="88"/>
        <end position="106"/>
    </location>
</feature>
<reference evidence="3" key="1">
    <citation type="submission" date="2022-11" db="EMBL/GenBank/DDBJ databases">
        <title>Isolation and characterization of PLA-degrading bacterium Massilia sp. from Antarctic soil.</title>
        <authorList>
            <person name="Sato K."/>
            <person name="Gomez-Fuentes C."/>
            <person name="Ahmad S.A."/>
            <person name="Zulkharnain A."/>
        </authorList>
    </citation>
    <scope>NUCLEOTIDE SEQUENCE</scope>
    <source>
        <strain evidence="3">N-3</strain>
    </source>
</reference>
<feature type="transmembrane region" description="Helical" evidence="1">
    <location>
        <begin position="34"/>
        <end position="51"/>
    </location>
</feature>